<name>A0A0R3TSR8_RODNA</name>
<dbReference type="SMART" id="SM00389">
    <property type="entry name" value="HOX"/>
    <property type="match status" value="1"/>
</dbReference>
<gene>
    <name evidence="9" type="ORF">HNAJ_LOCUS10707</name>
</gene>
<evidence type="ECO:0000256" key="5">
    <source>
        <dbReference type="PROSITE-ProRule" id="PRU00108"/>
    </source>
</evidence>
<dbReference type="GO" id="GO:0003677">
    <property type="term" value="F:DNA binding"/>
    <property type="evidence" value="ECO:0007669"/>
    <property type="project" value="UniProtKB-UniRule"/>
</dbReference>
<sequence length="514" mass="57332">MERPDRDLSLAAKIPNNDETDINVEKAWSPPVANPSDDEYPRTINYQGSDYLMPPSLSSDHSSFRQMCYQHTIPTGVPRDEPIAPNDQTNGSYSPHLFGNELSRPITSNSNSNPVDLQVYEEESNTPSGASAANGGRRKRKPYTRHQIEVLEAIFQKEKYIGCKRRKEIGEELSLSERQVKVWFQNRRMKAKKQRSKEKRNINNGSVTDEDINQDGPSNSPLFDNPSPLKIGTSPQGVHHTETPPTLPPSLPPYCSTYQNSPFHVMPTNDYAPTNMFCPTMPSDQQPPHFQYNAINTAYLSLNSSPGVNNAPREITPDSDRSHGGLLPPSMNGMGRIPDVISRQLVNTNDSEDPNQINFNQLPQQPPPPQPSQSLPAQLPLTLQQQSSYLSPAPTAGNIEINGGHSTPPVAHANTTYSGMMENTNETNRNYEMIYSDYLHGTTFSYSPPAPSYLHEANSRMNIQPNANMQFTSFRPSPDYLSPNVYVQSPLHPLNDYVSSQPIFLPNSGSHNLY</sequence>
<keyword evidence="2 5" id="KW-0238">DNA-binding</keyword>
<comment type="subcellular location">
    <subcellularLocation>
        <location evidence="1 5 6">Nucleus</location>
    </subcellularLocation>
</comment>
<feature type="compositionally biased region" description="Polar residues" evidence="7">
    <location>
        <begin position="105"/>
        <end position="115"/>
    </location>
</feature>
<evidence type="ECO:0000259" key="8">
    <source>
        <dbReference type="PROSITE" id="PS50071"/>
    </source>
</evidence>
<dbReference type="SUPFAM" id="SSF46689">
    <property type="entry name" value="Homeodomain-like"/>
    <property type="match status" value="1"/>
</dbReference>
<organism evidence="11">
    <name type="scientific">Rodentolepis nana</name>
    <name type="common">Dwarf tapeworm</name>
    <name type="synonym">Hymenolepis nana</name>
    <dbReference type="NCBI Taxonomy" id="102285"/>
    <lineage>
        <taxon>Eukaryota</taxon>
        <taxon>Metazoa</taxon>
        <taxon>Spiralia</taxon>
        <taxon>Lophotrochozoa</taxon>
        <taxon>Platyhelminthes</taxon>
        <taxon>Cestoda</taxon>
        <taxon>Eucestoda</taxon>
        <taxon>Cyclophyllidea</taxon>
        <taxon>Hymenolepididae</taxon>
        <taxon>Rodentolepis</taxon>
    </lineage>
</organism>
<feature type="compositionally biased region" description="Polar residues" evidence="7">
    <location>
        <begin position="344"/>
        <end position="360"/>
    </location>
</feature>
<protein>
    <submittedName>
        <fullName evidence="11">Homeobox domain-containing protein</fullName>
    </submittedName>
</protein>
<evidence type="ECO:0000256" key="6">
    <source>
        <dbReference type="RuleBase" id="RU000682"/>
    </source>
</evidence>
<feature type="region of interest" description="Disordered" evidence="7">
    <location>
        <begin position="187"/>
        <end position="250"/>
    </location>
</feature>
<dbReference type="Proteomes" id="UP000278807">
    <property type="component" value="Unassembled WGS sequence"/>
</dbReference>
<reference evidence="11" key="1">
    <citation type="submission" date="2017-02" db="UniProtKB">
        <authorList>
            <consortium name="WormBaseParasite"/>
        </authorList>
    </citation>
    <scope>IDENTIFICATION</scope>
</reference>
<keyword evidence="3 5" id="KW-0371">Homeobox</keyword>
<dbReference type="GO" id="GO:0005634">
    <property type="term" value="C:nucleus"/>
    <property type="evidence" value="ECO:0007669"/>
    <property type="project" value="UniProtKB-SubCell"/>
</dbReference>
<dbReference type="OrthoDB" id="6308441at2759"/>
<evidence type="ECO:0000256" key="4">
    <source>
        <dbReference type="ARBA" id="ARBA00023242"/>
    </source>
</evidence>
<evidence type="ECO:0000313" key="9">
    <source>
        <dbReference type="EMBL" id="VDO08570.1"/>
    </source>
</evidence>
<reference evidence="9 10" key="2">
    <citation type="submission" date="2018-11" db="EMBL/GenBank/DDBJ databases">
        <authorList>
            <consortium name="Pathogen Informatics"/>
        </authorList>
    </citation>
    <scope>NUCLEOTIDE SEQUENCE [LARGE SCALE GENOMIC DNA]</scope>
</reference>
<evidence type="ECO:0000256" key="3">
    <source>
        <dbReference type="ARBA" id="ARBA00023155"/>
    </source>
</evidence>
<feature type="region of interest" description="Disordered" evidence="7">
    <location>
        <begin position="314"/>
        <end position="376"/>
    </location>
</feature>
<feature type="DNA-binding region" description="Homeobox" evidence="5">
    <location>
        <begin position="136"/>
        <end position="195"/>
    </location>
</feature>
<dbReference type="InterPro" id="IPR050848">
    <property type="entry name" value="Homeobox_TF"/>
</dbReference>
<dbReference type="InterPro" id="IPR001356">
    <property type="entry name" value="HD"/>
</dbReference>
<keyword evidence="10" id="KW-1185">Reference proteome</keyword>
<feature type="region of interest" description="Disordered" evidence="7">
    <location>
        <begin position="390"/>
        <end position="414"/>
    </location>
</feature>
<dbReference type="PROSITE" id="PS50071">
    <property type="entry name" value="HOMEOBOX_2"/>
    <property type="match status" value="1"/>
</dbReference>
<evidence type="ECO:0000256" key="1">
    <source>
        <dbReference type="ARBA" id="ARBA00004123"/>
    </source>
</evidence>
<dbReference type="AlphaFoldDB" id="A0A0R3TSR8"/>
<dbReference type="Gene3D" id="1.10.10.60">
    <property type="entry name" value="Homeodomain-like"/>
    <property type="match status" value="1"/>
</dbReference>
<proteinExistence type="predicted"/>
<feature type="domain" description="Homeobox" evidence="8">
    <location>
        <begin position="134"/>
        <end position="194"/>
    </location>
</feature>
<dbReference type="PANTHER" id="PTHR24333:SF5">
    <property type="entry name" value="VENT HOMEOBOX"/>
    <property type="match status" value="1"/>
</dbReference>
<dbReference type="InterPro" id="IPR020479">
    <property type="entry name" value="HD_metazoa"/>
</dbReference>
<dbReference type="EMBL" id="UZAE01013175">
    <property type="protein sequence ID" value="VDO08570.1"/>
    <property type="molecule type" value="Genomic_DNA"/>
</dbReference>
<dbReference type="Pfam" id="PF00046">
    <property type="entry name" value="Homeodomain"/>
    <property type="match status" value="1"/>
</dbReference>
<feature type="region of interest" description="Disordered" evidence="7">
    <location>
        <begin position="1"/>
        <end position="39"/>
    </location>
</feature>
<dbReference type="WBParaSite" id="HNAJ_0001071201-mRNA-1">
    <property type="protein sequence ID" value="HNAJ_0001071201-mRNA-1"/>
    <property type="gene ID" value="HNAJ_0001071201"/>
</dbReference>
<accession>A0A0R3TSR8</accession>
<evidence type="ECO:0000256" key="2">
    <source>
        <dbReference type="ARBA" id="ARBA00023125"/>
    </source>
</evidence>
<feature type="compositionally biased region" description="Basic residues" evidence="7">
    <location>
        <begin position="187"/>
        <end position="198"/>
    </location>
</feature>
<dbReference type="PANTHER" id="PTHR24333">
    <property type="entry name" value="HOMEO BOX HB9 LIKE A-RELATED"/>
    <property type="match status" value="1"/>
</dbReference>
<dbReference type="InterPro" id="IPR009057">
    <property type="entry name" value="Homeodomain-like_sf"/>
</dbReference>
<evidence type="ECO:0000256" key="7">
    <source>
        <dbReference type="SAM" id="MobiDB-lite"/>
    </source>
</evidence>
<evidence type="ECO:0000313" key="11">
    <source>
        <dbReference type="WBParaSite" id="HNAJ_0001071201-mRNA-1"/>
    </source>
</evidence>
<feature type="region of interest" description="Disordered" evidence="7">
    <location>
        <begin position="75"/>
        <end position="141"/>
    </location>
</feature>
<evidence type="ECO:0000313" key="10">
    <source>
        <dbReference type="Proteomes" id="UP000278807"/>
    </source>
</evidence>
<dbReference type="STRING" id="102285.A0A0R3TSR8"/>
<dbReference type="CDD" id="cd00086">
    <property type="entry name" value="homeodomain"/>
    <property type="match status" value="1"/>
</dbReference>
<dbReference type="PRINTS" id="PR00024">
    <property type="entry name" value="HOMEOBOX"/>
</dbReference>
<keyword evidence="4 5" id="KW-0539">Nucleus</keyword>